<gene>
    <name evidence="2" type="ORF">ACU52_10260</name>
</gene>
<dbReference type="Proteomes" id="UP000036951">
    <property type="component" value="Unassembled WGS sequence"/>
</dbReference>
<dbReference type="RefSeq" id="WP_053398713.1">
    <property type="nucleotide sequence ID" value="NZ_LFQU01000020.1"/>
</dbReference>
<sequence length="259" mass="28476">MKPAMLLKAIISVLLFSSVTAAQAQTARPFKGAWYADGLYVDIDFYGKSISDPNSMDGDPCAGIIRIKPDDTSMAYTIENLKMSGNRATATAYFAEKDSRLSFEYMADGSLKMTSSDGFSYVDDELKKLPQNSYVLHRASPFNGEWKLAKGDGTLRINLYYKSMYEENAEGGSEMCYGTIYVAYGNGMKVDNSLIRARKIEGNKAVIEYVGGRDGNTYRAVLVYNPSTRQITVKSPVSVGASGGIKESFVVDGMVFTRR</sequence>
<accession>A0A8E1UPT2</accession>
<proteinExistence type="predicted"/>
<dbReference type="EMBL" id="LFQU01000020">
    <property type="protein sequence ID" value="KOO67985.1"/>
    <property type="molecule type" value="Genomic_DNA"/>
</dbReference>
<feature type="chain" id="PRO_5034913118" description="Lipocalin-like domain-containing protein" evidence="1">
    <location>
        <begin position="25"/>
        <end position="259"/>
    </location>
</feature>
<name>A0A8E1UPT2_9BACT</name>
<evidence type="ECO:0000256" key="1">
    <source>
        <dbReference type="SAM" id="SignalP"/>
    </source>
</evidence>
<dbReference type="AlphaFoldDB" id="A0A8E1UPT2"/>
<keyword evidence="1" id="KW-0732">Signal</keyword>
<organism evidence="2 3">
    <name type="scientific">Xylanibacter rarus</name>
    <dbReference type="NCBI Taxonomy" id="1676614"/>
    <lineage>
        <taxon>Bacteria</taxon>
        <taxon>Pseudomonadati</taxon>
        <taxon>Bacteroidota</taxon>
        <taxon>Bacteroidia</taxon>
        <taxon>Bacteroidales</taxon>
        <taxon>Prevotellaceae</taxon>
        <taxon>Xylanibacter</taxon>
    </lineage>
</organism>
<evidence type="ECO:0008006" key="4">
    <source>
        <dbReference type="Google" id="ProtNLM"/>
    </source>
</evidence>
<evidence type="ECO:0000313" key="3">
    <source>
        <dbReference type="Proteomes" id="UP000036951"/>
    </source>
</evidence>
<feature type="signal peptide" evidence="1">
    <location>
        <begin position="1"/>
        <end position="24"/>
    </location>
</feature>
<evidence type="ECO:0000313" key="2">
    <source>
        <dbReference type="EMBL" id="KOO67985.1"/>
    </source>
</evidence>
<reference evidence="2 3" key="1">
    <citation type="submission" date="2015-06" db="EMBL/GenBank/DDBJ databases">
        <title>Prevotella sp. 109, sp. nov., a novel member of the family Prevotellaceae isolated from human faeces.</title>
        <authorList>
            <person name="Shkoporov A.N."/>
            <person name="Chaplin A.V."/>
            <person name="Kafarskaia L.I."/>
            <person name="Efimov B.A."/>
        </authorList>
    </citation>
    <scope>NUCLEOTIDE SEQUENCE [LARGE SCALE GENOMIC DNA]</scope>
    <source>
        <strain evidence="2 3">109</strain>
    </source>
</reference>
<keyword evidence="3" id="KW-1185">Reference proteome</keyword>
<dbReference type="OrthoDB" id="10016687at2"/>
<protein>
    <recommendedName>
        <fullName evidence="4">Lipocalin-like domain-containing protein</fullName>
    </recommendedName>
</protein>
<comment type="caution">
    <text evidence="2">The sequence shown here is derived from an EMBL/GenBank/DDBJ whole genome shotgun (WGS) entry which is preliminary data.</text>
</comment>